<feature type="transmembrane region" description="Helical" evidence="4">
    <location>
        <begin position="156"/>
        <end position="173"/>
    </location>
</feature>
<name>A0A1G5B0F1_9BACT</name>
<dbReference type="Gene3D" id="1.20.1250.20">
    <property type="entry name" value="MFS general substrate transporter like domains"/>
    <property type="match status" value="1"/>
</dbReference>
<gene>
    <name evidence="5" type="ORF">SAMN05216233_101553</name>
</gene>
<feature type="transmembrane region" description="Helical" evidence="4">
    <location>
        <begin position="67"/>
        <end position="85"/>
    </location>
</feature>
<keyword evidence="6" id="KW-1185">Reference proteome</keyword>
<dbReference type="InterPro" id="IPR011701">
    <property type="entry name" value="MFS"/>
</dbReference>
<feature type="transmembrane region" description="Helical" evidence="4">
    <location>
        <begin position="284"/>
        <end position="305"/>
    </location>
</feature>
<accession>A0A1G5B0F1</accession>
<dbReference type="InterPro" id="IPR036259">
    <property type="entry name" value="MFS_trans_sf"/>
</dbReference>
<feature type="transmembrane region" description="Helical" evidence="4">
    <location>
        <begin position="194"/>
        <end position="218"/>
    </location>
</feature>
<dbReference type="AlphaFoldDB" id="A0A1G5B0F1"/>
<dbReference type="RefSeq" id="WP_254781955.1">
    <property type="nucleotide sequence ID" value="NZ_FMUX01000001.1"/>
</dbReference>
<feature type="transmembrane region" description="Helical" evidence="4">
    <location>
        <begin position="317"/>
        <end position="340"/>
    </location>
</feature>
<sequence length="379" mass="42017">MYRFLLLLTLGATFGLQSWRILFDNFSVQVIGLDGSHVGAIQSIREIPGFLALLVVYVTLILKEHRIASLSVVFLGIGVCATGWFPSFWGLALTTLAMSFGFHYFETVNQSLTLQYFDRATAPIVLGKLRSFGAATAIFASVLFFCAAPFLSFQGMYAISGIAICAVGIYSLLGDPTSGSAVPQHKKAIFRKRYWLFYFLTFMAGARRQIFVAFSVFLMVQRFHFSVQEIAVLFLFNNLVNYLISPLIGRAIVRFGEQRLLSLEYLSLIFIFIAYAFADSRVLVAVLYILDHIFFNFAMAIKTFFQKMAAPRDIAPSMAAGFTINHIAAVVLPFIGGLLWVVDYRIPFLGGAVMAGVSLLAVQQIPAELRRCEPGSAAE</sequence>
<reference evidence="5 6" key="1">
    <citation type="submission" date="2016-10" db="EMBL/GenBank/DDBJ databases">
        <authorList>
            <person name="de Groot N.N."/>
        </authorList>
    </citation>
    <scope>NUCLEOTIDE SEQUENCE [LARGE SCALE GENOMIC DNA]</scope>
    <source>
        <strain evidence="5 6">AA1</strain>
    </source>
</reference>
<feature type="transmembrane region" description="Helical" evidence="4">
    <location>
        <begin position="129"/>
        <end position="150"/>
    </location>
</feature>
<protein>
    <submittedName>
        <fullName evidence="5">Major Facilitator Superfamily protein</fullName>
    </submittedName>
</protein>
<proteinExistence type="predicted"/>
<feature type="transmembrane region" description="Helical" evidence="4">
    <location>
        <begin position="91"/>
        <end position="108"/>
    </location>
</feature>
<dbReference type="GO" id="GO:0022857">
    <property type="term" value="F:transmembrane transporter activity"/>
    <property type="evidence" value="ECO:0007669"/>
    <property type="project" value="InterPro"/>
</dbReference>
<dbReference type="Proteomes" id="UP000198870">
    <property type="component" value="Unassembled WGS sequence"/>
</dbReference>
<keyword evidence="1 4" id="KW-0812">Transmembrane</keyword>
<organism evidence="5 6">
    <name type="scientific">Desulfoluna spongiiphila</name>
    <dbReference type="NCBI Taxonomy" id="419481"/>
    <lineage>
        <taxon>Bacteria</taxon>
        <taxon>Pseudomonadati</taxon>
        <taxon>Thermodesulfobacteriota</taxon>
        <taxon>Desulfobacteria</taxon>
        <taxon>Desulfobacterales</taxon>
        <taxon>Desulfolunaceae</taxon>
        <taxon>Desulfoluna</taxon>
    </lineage>
</organism>
<dbReference type="SUPFAM" id="SSF103473">
    <property type="entry name" value="MFS general substrate transporter"/>
    <property type="match status" value="1"/>
</dbReference>
<feature type="transmembrane region" description="Helical" evidence="4">
    <location>
        <begin position="42"/>
        <end position="60"/>
    </location>
</feature>
<dbReference type="EMBL" id="FMUX01000001">
    <property type="protein sequence ID" value="SCX83566.1"/>
    <property type="molecule type" value="Genomic_DNA"/>
</dbReference>
<keyword evidence="2 4" id="KW-1133">Transmembrane helix</keyword>
<keyword evidence="3 4" id="KW-0472">Membrane</keyword>
<dbReference type="STRING" id="419481.SAMN05216233_101553"/>
<evidence type="ECO:0000313" key="6">
    <source>
        <dbReference type="Proteomes" id="UP000198870"/>
    </source>
</evidence>
<feature type="transmembrane region" description="Helical" evidence="4">
    <location>
        <begin position="230"/>
        <end position="248"/>
    </location>
</feature>
<evidence type="ECO:0000256" key="1">
    <source>
        <dbReference type="ARBA" id="ARBA00022692"/>
    </source>
</evidence>
<feature type="transmembrane region" description="Helical" evidence="4">
    <location>
        <begin position="346"/>
        <end position="362"/>
    </location>
</feature>
<feature type="transmembrane region" description="Helical" evidence="4">
    <location>
        <begin position="260"/>
        <end position="278"/>
    </location>
</feature>
<evidence type="ECO:0000256" key="4">
    <source>
        <dbReference type="SAM" id="Phobius"/>
    </source>
</evidence>
<evidence type="ECO:0000256" key="3">
    <source>
        <dbReference type="ARBA" id="ARBA00023136"/>
    </source>
</evidence>
<evidence type="ECO:0000313" key="5">
    <source>
        <dbReference type="EMBL" id="SCX83566.1"/>
    </source>
</evidence>
<dbReference type="Pfam" id="PF07690">
    <property type="entry name" value="MFS_1"/>
    <property type="match status" value="1"/>
</dbReference>
<evidence type="ECO:0000256" key="2">
    <source>
        <dbReference type="ARBA" id="ARBA00022989"/>
    </source>
</evidence>